<dbReference type="GeneID" id="97668630"/>
<dbReference type="InterPro" id="IPR000866">
    <property type="entry name" value="AhpC/TSA"/>
</dbReference>
<reference evidence="3" key="1">
    <citation type="submission" date="2015-07" db="EMBL/GenBank/DDBJ databases">
        <authorList>
            <person name="Rodrigo-Torres Lidia"/>
            <person name="Arahal R.David."/>
        </authorList>
    </citation>
    <scope>NUCLEOTIDE SEQUENCE [LARGE SCALE GENOMIC DNA]</scope>
    <source>
        <strain evidence="3">CECT 5096</strain>
    </source>
</reference>
<protein>
    <submittedName>
        <fullName evidence="2">AhpC/TSA family protein</fullName>
    </submittedName>
</protein>
<dbReference type="STRING" id="311410.LA5095_02346"/>
<feature type="domain" description="Thioredoxin" evidence="1">
    <location>
        <begin position="6"/>
        <end position="165"/>
    </location>
</feature>
<evidence type="ECO:0000313" key="2">
    <source>
        <dbReference type="EMBL" id="CTQ66720.1"/>
    </source>
</evidence>
<dbReference type="GO" id="GO:0016209">
    <property type="term" value="F:antioxidant activity"/>
    <property type="evidence" value="ECO:0007669"/>
    <property type="project" value="InterPro"/>
</dbReference>
<evidence type="ECO:0000313" key="3">
    <source>
        <dbReference type="Proteomes" id="UP000049983"/>
    </source>
</evidence>
<accession>A0A0M6Z895</accession>
<dbReference type="GO" id="GO:0016491">
    <property type="term" value="F:oxidoreductase activity"/>
    <property type="evidence" value="ECO:0007669"/>
    <property type="project" value="InterPro"/>
</dbReference>
<dbReference type="PROSITE" id="PS51352">
    <property type="entry name" value="THIOREDOXIN_2"/>
    <property type="match status" value="1"/>
</dbReference>
<dbReference type="SUPFAM" id="SSF52833">
    <property type="entry name" value="Thioredoxin-like"/>
    <property type="match status" value="1"/>
</dbReference>
<dbReference type="Proteomes" id="UP000049983">
    <property type="component" value="Unassembled WGS sequence"/>
</dbReference>
<evidence type="ECO:0000259" key="1">
    <source>
        <dbReference type="PROSITE" id="PS51352"/>
    </source>
</evidence>
<proteinExistence type="predicted"/>
<keyword evidence="3" id="KW-1185">Reference proteome</keyword>
<dbReference type="RefSeq" id="WP_055115073.1">
    <property type="nucleotide sequence ID" value="NZ_CXWA01000002.1"/>
</dbReference>
<dbReference type="EMBL" id="CXWC01000002">
    <property type="protein sequence ID" value="CTQ66720.1"/>
    <property type="molecule type" value="Genomic_DNA"/>
</dbReference>
<dbReference type="AlphaFoldDB" id="A0A0M6Z895"/>
<dbReference type="Gene3D" id="3.40.30.10">
    <property type="entry name" value="Glutaredoxin"/>
    <property type="match status" value="1"/>
</dbReference>
<dbReference type="Pfam" id="PF00578">
    <property type="entry name" value="AhpC-TSA"/>
    <property type="match status" value="1"/>
</dbReference>
<gene>
    <name evidence="2" type="ORF">LA5096_01203</name>
</gene>
<dbReference type="OrthoDB" id="9809746at2"/>
<sequence length="180" mass="19736">MTNNKPLVGETFPKITVPQLGGGNLELGKPDTGHDWRLVVVYRGKHCPICTRYLKELGEIAPDLAKIGIDVVAVSADPEDRAREQIAEAGVSFPVGFNLDIPQMRKLGLYVSNPRSVQETDRPFSEPGLFVVNDEGKLQVTDISNAPFARPALSSVLMGLNFIKNPDNNYPVRGTHNDRS</sequence>
<name>A0A0M6Z895_9HYPH</name>
<organism evidence="2 3">
    <name type="scientific">Roseibium album</name>
    <dbReference type="NCBI Taxonomy" id="311410"/>
    <lineage>
        <taxon>Bacteria</taxon>
        <taxon>Pseudomonadati</taxon>
        <taxon>Pseudomonadota</taxon>
        <taxon>Alphaproteobacteria</taxon>
        <taxon>Hyphomicrobiales</taxon>
        <taxon>Stappiaceae</taxon>
        <taxon>Roseibium</taxon>
    </lineage>
</organism>
<dbReference type="InterPro" id="IPR013766">
    <property type="entry name" value="Thioredoxin_domain"/>
</dbReference>
<dbReference type="InterPro" id="IPR036249">
    <property type="entry name" value="Thioredoxin-like_sf"/>
</dbReference>